<dbReference type="EMBL" id="WTFF01000029">
    <property type="protein sequence ID" value="MBW5481674.1"/>
    <property type="molecule type" value="Genomic_DNA"/>
</dbReference>
<reference evidence="3 4" key="1">
    <citation type="submission" date="2019-12" db="EMBL/GenBank/DDBJ databases">
        <title>Genome sequence of Streptomyces bambusae.</title>
        <authorList>
            <person name="Bansal K."/>
            <person name="Choksket S."/>
            <person name="Korpole S."/>
            <person name="Patil P.B."/>
        </authorList>
    </citation>
    <scope>NUCLEOTIDE SEQUENCE [LARGE SCALE GENOMIC DNA]</scope>
    <source>
        <strain evidence="3 4">SK60</strain>
    </source>
</reference>
<sequence length="274" mass="28923">MTEQHNESVPEAGDPAHLASPEPARGRRRTPLIAGGVAAALLAAAGGTLAALSATADRSSPTAYWTPADAGPQPAHTPAKVPANALTAKLLPVPEQFKLGPDIDGGGNDFYVSGDKAMEAFKEARAGLSTTQRAERDKALAELKLKGVAGRSYQQDGAYSREPRTTFEVQLTQADPQAVGAFSTFAKKLIELAGDDRKAPKIDGFPDAKCALVAVSEEQKDKEQEKIDSLMCVAVEGDLMVTFRAYGGNSFDSGKAAELFKRQLNHMKSPGESV</sequence>
<protein>
    <recommendedName>
        <fullName evidence="5">Secreted protein</fullName>
    </recommendedName>
</protein>
<keyword evidence="2" id="KW-0812">Transmembrane</keyword>
<dbReference type="InterPro" id="IPR006311">
    <property type="entry name" value="TAT_signal"/>
</dbReference>
<evidence type="ECO:0000313" key="4">
    <source>
        <dbReference type="Proteomes" id="UP000812013"/>
    </source>
</evidence>
<name>A0ABS6Z2P3_9ACTN</name>
<comment type="caution">
    <text evidence="3">The sequence shown here is derived from an EMBL/GenBank/DDBJ whole genome shotgun (WGS) entry which is preliminary data.</text>
</comment>
<feature type="region of interest" description="Disordered" evidence="1">
    <location>
        <begin position="1"/>
        <end position="31"/>
    </location>
</feature>
<dbReference type="Proteomes" id="UP000812013">
    <property type="component" value="Unassembled WGS sequence"/>
</dbReference>
<feature type="region of interest" description="Disordered" evidence="1">
    <location>
        <begin position="60"/>
        <end position="79"/>
    </location>
</feature>
<evidence type="ECO:0008006" key="5">
    <source>
        <dbReference type="Google" id="ProtNLM"/>
    </source>
</evidence>
<keyword evidence="2" id="KW-1133">Transmembrane helix</keyword>
<gene>
    <name evidence="3" type="ORF">GPJ59_07190</name>
</gene>
<proteinExistence type="predicted"/>
<keyword evidence="4" id="KW-1185">Reference proteome</keyword>
<dbReference type="RefSeq" id="WP_219665610.1">
    <property type="nucleotide sequence ID" value="NZ_WTFF01000029.1"/>
</dbReference>
<evidence type="ECO:0000313" key="3">
    <source>
        <dbReference type="EMBL" id="MBW5481674.1"/>
    </source>
</evidence>
<evidence type="ECO:0000256" key="1">
    <source>
        <dbReference type="SAM" id="MobiDB-lite"/>
    </source>
</evidence>
<dbReference type="PROSITE" id="PS51318">
    <property type="entry name" value="TAT"/>
    <property type="match status" value="1"/>
</dbReference>
<organism evidence="3 4">
    <name type="scientific">Streptomyces bambusae</name>
    <dbReference type="NCBI Taxonomy" id="1550616"/>
    <lineage>
        <taxon>Bacteria</taxon>
        <taxon>Bacillati</taxon>
        <taxon>Actinomycetota</taxon>
        <taxon>Actinomycetes</taxon>
        <taxon>Kitasatosporales</taxon>
        <taxon>Streptomycetaceae</taxon>
        <taxon>Streptomyces</taxon>
    </lineage>
</organism>
<feature type="transmembrane region" description="Helical" evidence="2">
    <location>
        <begin position="32"/>
        <end position="52"/>
    </location>
</feature>
<accession>A0ABS6Z2P3</accession>
<evidence type="ECO:0000256" key="2">
    <source>
        <dbReference type="SAM" id="Phobius"/>
    </source>
</evidence>
<keyword evidence="2" id="KW-0472">Membrane</keyword>